<dbReference type="InterPro" id="IPR015366">
    <property type="entry name" value="S53_propep"/>
</dbReference>
<evidence type="ECO:0000256" key="9">
    <source>
        <dbReference type="ARBA" id="ARBA00022801"/>
    </source>
</evidence>
<dbReference type="EC" id="3.4.14.10" evidence="4"/>
<evidence type="ECO:0000256" key="7">
    <source>
        <dbReference type="ARBA" id="ARBA00022723"/>
    </source>
</evidence>
<dbReference type="AlphaFoldDB" id="S8E669"/>
<dbReference type="SUPFAM" id="SSF52743">
    <property type="entry name" value="Subtilisin-like"/>
    <property type="match status" value="1"/>
</dbReference>
<feature type="active site" description="Charge relay system" evidence="15">
    <location>
        <position position="299"/>
    </location>
</feature>
<keyword evidence="8 16" id="KW-0732">Signal</keyword>
<dbReference type="PANTHER" id="PTHR14218:SF39">
    <property type="entry name" value="PEPTIDASE S53 DOMAIN-CONTAINING PROTEIN"/>
    <property type="match status" value="1"/>
</dbReference>
<comment type="function">
    <text evidence="2">Secreted tripeptidyl-peptidase which degrades proteins at acidic pHs and is involved in virulence.</text>
</comment>
<dbReference type="HOGENOM" id="CLU_013783_3_0_1"/>
<gene>
    <name evidence="18" type="ORF">FOMPIDRAFT_1125451</name>
</gene>
<evidence type="ECO:0000256" key="5">
    <source>
        <dbReference type="ARBA" id="ARBA00022525"/>
    </source>
</evidence>
<evidence type="ECO:0000256" key="11">
    <source>
        <dbReference type="ARBA" id="ARBA00022837"/>
    </source>
</evidence>
<dbReference type="GO" id="GO:0006508">
    <property type="term" value="P:proteolysis"/>
    <property type="evidence" value="ECO:0007669"/>
    <property type="project" value="UniProtKB-KW"/>
</dbReference>
<comment type="subcellular location">
    <subcellularLocation>
        <location evidence="3">Secreted</location>
        <location evidence="3">Extracellular space</location>
    </subcellularLocation>
</comment>
<evidence type="ECO:0000313" key="19">
    <source>
        <dbReference type="Proteomes" id="UP000015241"/>
    </source>
</evidence>
<evidence type="ECO:0000256" key="3">
    <source>
        <dbReference type="ARBA" id="ARBA00004239"/>
    </source>
</evidence>
<dbReference type="InterPro" id="IPR036852">
    <property type="entry name" value="Peptidase_S8/S53_dom_sf"/>
</dbReference>
<proteinExistence type="predicted"/>
<dbReference type="OrthoDB" id="409122at2759"/>
<feature type="binding site" evidence="15">
    <location>
        <position position="569"/>
    </location>
    <ligand>
        <name>Ca(2+)</name>
        <dbReference type="ChEBI" id="CHEBI:29108"/>
    </ligand>
</feature>
<evidence type="ECO:0000259" key="17">
    <source>
        <dbReference type="PROSITE" id="PS51695"/>
    </source>
</evidence>
<sequence>MHLLHSLSLPVLWGLLGAAAPADHTYKVKETVLPPHGWIATDAAPSGHTIAFRIGLPQSNFAELEAHLYAVSDPTSERYGQHLSQEEVEALVAPQPESVQLVEEWLASHDLAGDALSRSSAGDWITVKVPVALAETMLDTTYQVWTHTASGDALVRATSYSLPEHLHEHIEVIQPTTIFSRFSSKKAVYHSFRAITANSESSGLTIAVPSASEGQVAASCNGTLTPECLLELYNATGYTPQVPGENKIGVTGYLEQYANYADYEQFLEEIVPYAVNSNFSTVYINGGENNQTRSAAGTEANLDVQYAFSLAYPTPGTFYTTGGRPPYIPDAIDPTNDNEPYMQASGGWLDYVLALSSEELPQAISNSYADNEQTVPLSYASRVCAEFAQLGARGVSVMFGSGDGGVGDGDPNPATQQCFSNDGRNVTMFIPEFPASCPFITSVGATSQIPEVAAWFSGGGFSNYFARPRYQEEAVKIYLAGLAPGTYAGLYNAAGRAIPDVAAEGVNFTIVVDTQTGLVDGTSCATPAFTGIVALLNDARIASGRPPLGFLNPLIWALNAWHTTPFHDITVGNNPGCGTEGFNASAGWDPVTGWGTPNFGVLKDIVLSI</sequence>
<feature type="active site" description="Charge relay system" evidence="15">
    <location>
        <position position="303"/>
    </location>
</feature>
<feature type="chain" id="PRO_5004562792" description="tripeptidyl-peptidase II" evidence="16">
    <location>
        <begin position="19"/>
        <end position="609"/>
    </location>
</feature>
<dbReference type="CDD" id="cd04056">
    <property type="entry name" value="Peptidases_S53"/>
    <property type="match status" value="1"/>
</dbReference>
<feature type="signal peptide" evidence="16">
    <location>
        <begin position="1"/>
        <end position="18"/>
    </location>
</feature>
<keyword evidence="5" id="KW-0964">Secreted</keyword>
<evidence type="ECO:0000256" key="1">
    <source>
        <dbReference type="ARBA" id="ARBA00001910"/>
    </source>
</evidence>
<dbReference type="InterPro" id="IPR030400">
    <property type="entry name" value="Sedolisin_dom"/>
</dbReference>
<feature type="binding site" evidence="15">
    <location>
        <position position="568"/>
    </location>
    <ligand>
        <name>Ca(2+)</name>
        <dbReference type="ChEBI" id="CHEBI:29108"/>
    </ligand>
</feature>
<keyword evidence="11 15" id="KW-0106">Calcium</keyword>
<dbReference type="PANTHER" id="PTHR14218">
    <property type="entry name" value="PROTEASE S8 TRIPEPTIDYL PEPTIDASE I CLN2"/>
    <property type="match status" value="1"/>
</dbReference>
<reference evidence="18 19" key="1">
    <citation type="journal article" date="2012" name="Science">
        <title>The Paleozoic origin of enzymatic lignin decomposition reconstructed from 31 fungal genomes.</title>
        <authorList>
            <person name="Floudas D."/>
            <person name="Binder M."/>
            <person name="Riley R."/>
            <person name="Barry K."/>
            <person name="Blanchette R.A."/>
            <person name="Henrissat B."/>
            <person name="Martinez A.T."/>
            <person name="Otillar R."/>
            <person name="Spatafora J.W."/>
            <person name="Yadav J.S."/>
            <person name="Aerts A."/>
            <person name="Benoit I."/>
            <person name="Boyd A."/>
            <person name="Carlson A."/>
            <person name="Copeland A."/>
            <person name="Coutinho P.M."/>
            <person name="de Vries R.P."/>
            <person name="Ferreira P."/>
            <person name="Findley K."/>
            <person name="Foster B."/>
            <person name="Gaskell J."/>
            <person name="Glotzer D."/>
            <person name="Gorecki P."/>
            <person name="Heitman J."/>
            <person name="Hesse C."/>
            <person name="Hori C."/>
            <person name="Igarashi K."/>
            <person name="Jurgens J.A."/>
            <person name="Kallen N."/>
            <person name="Kersten P."/>
            <person name="Kohler A."/>
            <person name="Kuees U."/>
            <person name="Kumar T.K.A."/>
            <person name="Kuo A."/>
            <person name="LaButti K."/>
            <person name="Larrondo L.F."/>
            <person name="Lindquist E."/>
            <person name="Ling A."/>
            <person name="Lombard V."/>
            <person name="Lucas S."/>
            <person name="Lundell T."/>
            <person name="Martin R."/>
            <person name="McLaughlin D.J."/>
            <person name="Morgenstern I."/>
            <person name="Morin E."/>
            <person name="Murat C."/>
            <person name="Nagy L.G."/>
            <person name="Nolan M."/>
            <person name="Ohm R.A."/>
            <person name="Patyshakuliyeva A."/>
            <person name="Rokas A."/>
            <person name="Ruiz-Duenas F.J."/>
            <person name="Sabat G."/>
            <person name="Salamov A."/>
            <person name="Samejima M."/>
            <person name="Schmutz J."/>
            <person name="Slot J.C."/>
            <person name="St John F."/>
            <person name="Stenlid J."/>
            <person name="Sun H."/>
            <person name="Sun S."/>
            <person name="Syed K."/>
            <person name="Tsang A."/>
            <person name="Wiebenga A."/>
            <person name="Young D."/>
            <person name="Pisabarro A."/>
            <person name="Eastwood D.C."/>
            <person name="Martin F."/>
            <person name="Cullen D."/>
            <person name="Grigoriev I.V."/>
            <person name="Hibbett D.S."/>
        </authorList>
    </citation>
    <scope>NUCLEOTIDE SEQUENCE</scope>
    <source>
        <strain evidence="19">FP-58527</strain>
    </source>
</reference>
<organism evidence="18 19">
    <name type="scientific">Fomitopsis schrenkii</name>
    <name type="common">Brown rot fungus</name>
    <dbReference type="NCBI Taxonomy" id="2126942"/>
    <lineage>
        <taxon>Eukaryota</taxon>
        <taxon>Fungi</taxon>
        <taxon>Dikarya</taxon>
        <taxon>Basidiomycota</taxon>
        <taxon>Agaricomycotina</taxon>
        <taxon>Agaricomycetes</taxon>
        <taxon>Polyporales</taxon>
        <taxon>Fomitopsis</taxon>
    </lineage>
</organism>
<evidence type="ECO:0000256" key="13">
    <source>
        <dbReference type="ARBA" id="ARBA00023145"/>
    </source>
</evidence>
<dbReference type="SMART" id="SM00944">
    <property type="entry name" value="Pro-kuma_activ"/>
    <property type="match status" value="1"/>
</dbReference>
<dbReference type="InterPro" id="IPR050819">
    <property type="entry name" value="Tripeptidyl-peptidase_I"/>
</dbReference>
<dbReference type="EMBL" id="KE504161">
    <property type="protein sequence ID" value="EPS98883.1"/>
    <property type="molecule type" value="Genomic_DNA"/>
</dbReference>
<dbReference type="GO" id="GO:0008240">
    <property type="term" value="F:tripeptidyl-peptidase activity"/>
    <property type="evidence" value="ECO:0007669"/>
    <property type="project" value="UniProtKB-EC"/>
</dbReference>
<dbReference type="SUPFAM" id="SSF54897">
    <property type="entry name" value="Protease propeptides/inhibitors"/>
    <property type="match status" value="1"/>
</dbReference>
<keyword evidence="14" id="KW-0325">Glycoprotein</keyword>
<comment type="catalytic activity">
    <reaction evidence="1">
        <text>Release of an N-terminal tripeptide from a polypeptide.</text>
        <dbReference type="EC" id="3.4.14.10"/>
    </reaction>
</comment>
<keyword evidence="7 15" id="KW-0479">Metal-binding</keyword>
<evidence type="ECO:0000256" key="16">
    <source>
        <dbReference type="SAM" id="SignalP"/>
    </source>
</evidence>
<keyword evidence="12" id="KW-0843">Virulence</keyword>
<name>S8E669_FOMSC</name>
<dbReference type="InterPro" id="IPR000209">
    <property type="entry name" value="Peptidase_S8/S53_dom"/>
</dbReference>
<accession>S8E669</accession>
<keyword evidence="10 15" id="KW-0720">Serine protease</keyword>
<evidence type="ECO:0000256" key="2">
    <source>
        <dbReference type="ARBA" id="ARBA00002451"/>
    </source>
</evidence>
<evidence type="ECO:0000256" key="15">
    <source>
        <dbReference type="PROSITE-ProRule" id="PRU01032"/>
    </source>
</evidence>
<dbReference type="GO" id="GO:0004252">
    <property type="term" value="F:serine-type endopeptidase activity"/>
    <property type="evidence" value="ECO:0007669"/>
    <property type="project" value="UniProtKB-UniRule"/>
</dbReference>
<dbReference type="PROSITE" id="PS00138">
    <property type="entry name" value="SUBTILASE_SER"/>
    <property type="match status" value="1"/>
</dbReference>
<comment type="cofactor">
    <cofactor evidence="15">
        <name>Ca(2+)</name>
        <dbReference type="ChEBI" id="CHEBI:29108"/>
    </cofactor>
    <text evidence="15">Binds 1 Ca(2+) ion per subunit.</text>
</comment>
<keyword evidence="9 15" id="KW-0378">Hydrolase</keyword>
<keyword evidence="13" id="KW-0865">Zymogen</keyword>
<dbReference type="Proteomes" id="UP000015241">
    <property type="component" value="Unassembled WGS sequence"/>
</dbReference>
<dbReference type="eggNOG" id="ENOG502QR6D">
    <property type="taxonomic scope" value="Eukaryota"/>
</dbReference>
<feature type="binding site" evidence="15">
    <location>
        <position position="587"/>
    </location>
    <ligand>
        <name>Ca(2+)</name>
        <dbReference type="ChEBI" id="CHEBI:29108"/>
    </ligand>
</feature>
<feature type="binding site" evidence="15">
    <location>
        <position position="589"/>
    </location>
    <ligand>
        <name>Ca(2+)</name>
        <dbReference type="ChEBI" id="CHEBI:29108"/>
    </ligand>
</feature>
<keyword evidence="6 15" id="KW-0645">Protease</keyword>
<evidence type="ECO:0000256" key="6">
    <source>
        <dbReference type="ARBA" id="ARBA00022670"/>
    </source>
</evidence>
<dbReference type="PROSITE" id="PS51695">
    <property type="entry name" value="SEDOLISIN"/>
    <property type="match status" value="1"/>
</dbReference>
<dbReference type="FunFam" id="3.40.50.200:FF:000015">
    <property type="entry name" value="Tripeptidyl peptidase A"/>
    <property type="match status" value="1"/>
</dbReference>
<keyword evidence="19" id="KW-1185">Reference proteome</keyword>
<dbReference type="GO" id="GO:0005576">
    <property type="term" value="C:extracellular region"/>
    <property type="evidence" value="ECO:0007669"/>
    <property type="project" value="UniProtKB-SubCell"/>
</dbReference>
<protein>
    <recommendedName>
        <fullName evidence="4">tripeptidyl-peptidase II</fullName>
        <ecNumber evidence="4">3.4.14.10</ecNumber>
    </recommendedName>
</protein>
<evidence type="ECO:0000313" key="18">
    <source>
        <dbReference type="EMBL" id="EPS98883.1"/>
    </source>
</evidence>
<evidence type="ECO:0000256" key="8">
    <source>
        <dbReference type="ARBA" id="ARBA00022729"/>
    </source>
</evidence>
<feature type="active site" description="Charge relay system" evidence="15">
    <location>
        <position position="523"/>
    </location>
</feature>
<dbReference type="STRING" id="743788.S8E669"/>
<evidence type="ECO:0000256" key="10">
    <source>
        <dbReference type="ARBA" id="ARBA00022825"/>
    </source>
</evidence>
<dbReference type="InterPro" id="IPR023828">
    <property type="entry name" value="Peptidase_S8_Ser-AS"/>
</dbReference>
<evidence type="ECO:0000256" key="14">
    <source>
        <dbReference type="ARBA" id="ARBA00023180"/>
    </source>
</evidence>
<feature type="domain" description="Peptidase S53" evidence="17">
    <location>
        <begin position="223"/>
        <end position="609"/>
    </location>
</feature>
<evidence type="ECO:0000256" key="12">
    <source>
        <dbReference type="ARBA" id="ARBA00023026"/>
    </source>
</evidence>
<dbReference type="InParanoid" id="S8E669"/>
<dbReference type="Pfam" id="PF00082">
    <property type="entry name" value="Peptidase_S8"/>
    <property type="match status" value="1"/>
</dbReference>
<evidence type="ECO:0000256" key="4">
    <source>
        <dbReference type="ARBA" id="ARBA00012462"/>
    </source>
</evidence>
<dbReference type="Gene3D" id="3.40.50.200">
    <property type="entry name" value="Peptidase S8/S53 domain"/>
    <property type="match status" value="1"/>
</dbReference>
<dbReference type="Pfam" id="PF09286">
    <property type="entry name" value="Pro-kuma_activ"/>
    <property type="match status" value="1"/>
</dbReference>
<dbReference type="GO" id="GO:0046872">
    <property type="term" value="F:metal ion binding"/>
    <property type="evidence" value="ECO:0007669"/>
    <property type="project" value="UniProtKB-UniRule"/>
</dbReference>
<dbReference type="CDD" id="cd11377">
    <property type="entry name" value="Pro-peptidase_S53"/>
    <property type="match status" value="1"/>
</dbReference>